<evidence type="ECO:0000313" key="2">
    <source>
        <dbReference type="Proteomes" id="UP001285636"/>
    </source>
</evidence>
<reference evidence="1" key="1">
    <citation type="submission" date="2023-10" db="EMBL/GenBank/DDBJ databases">
        <title>Screening of Alkalihalophilus pseudofirmusBZ-TG-HK211 and Its Alleviation of Salt Stress on Rapeseed Growth.</title>
        <authorList>
            <person name="Zhao B."/>
            <person name="Guo T."/>
        </authorList>
    </citation>
    <scope>NUCLEOTIDE SEQUENCE</scope>
    <source>
        <strain evidence="1">BZ-TG-HK211</strain>
    </source>
</reference>
<dbReference type="AlphaFoldDB" id="A0AAJ2NU87"/>
<feature type="non-terminal residue" evidence="1">
    <location>
        <position position="1"/>
    </location>
</feature>
<dbReference type="InterPro" id="IPR011990">
    <property type="entry name" value="TPR-like_helical_dom_sf"/>
</dbReference>
<sequence length="76" mass="9165">ESFKLGIVLSYLKQYRASQQLLYPLYKKGKFLSIQMYNALAYNYYYLGEEDESHYYWDKLKQISKVEIGHAPWVIE</sequence>
<organism evidence="1 2">
    <name type="scientific">Alkalihalophilus pseudofirmus</name>
    <name type="common">Bacillus pseudofirmus</name>
    <dbReference type="NCBI Taxonomy" id="79885"/>
    <lineage>
        <taxon>Bacteria</taxon>
        <taxon>Bacillati</taxon>
        <taxon>Bacillota</taxon>
        <taxon>Bacilli</taxon>
        <taxon>Bacillales</taxon>
        <taxon>Bacillaceae</taxon>
        <taxon>Alkalihalophilus</taxon>
    </lineage>
</organism>
<proteinExistence type="predicted"/>
<protein>
    <submittedName>
        <fullName evidence="1">Uncharacterized protein</fullName>
    </submittedName>
</protein>
<accession>A0AAJ2NU87</accession>
<gene>
    <name evidence="1" type="ORF">RYX45_25960</name>
</gene>
<dbReference type="Proteomes" id="UP001285636">
    <property type="component" value="Unassembled WGS sequence"/>
</dbReference>
<evidence type="ECO:0000313" key="1">
    <source>
        <dbReference type="EMBL" id="MDV2888610.1"/>
    </source>
</evidence>
<dbReference type="SUPFAM" id="SSF48452">
    <property type="entry name" value="TPR-like"/>
    <property type="match status" value="1"/>
</dbReference>
<comment type="caution">
    <text evidence="1">The sequence shown here is derived from an EMBL/GenBank/DDBJ whole genome shotgun (WGS) entry which is preliminary data.</text>
</comment>
<feature type="non-terminal residue" evidence="1">
    <location>
        <position position="76"/>
    </location>
</feature>
<name>A0AAJ2NU87_ALKPS</name>
<dbReference type="EMBL" id="JAWJAY010001731">
    <property type="protein sequence ID" value="MDV2888610.1"/>
    <property type="molecule type" value="Genomic_DNA"/>
</dbReference>